<dbReference type="InterPro" id="IPR039538">
    <property type="entry name" value="BetI_C"/>
</dbReference>
<dbReference type="RefSeq" id="WP_169623635.1">
    <property type="nucleotide sequence ID" value="NZ_JABBNT010000001.1"/>
</dbReference>
<gene>
    <name evidence="7" type="ORF">HH303_02595</name>
</gene>
<evidence type="ECO:0000256" key="3">
    <source>
        <dbReference type="ARBA" id="ARBA00023125"/>
    </source>
</evidence>
<proteinExistence type="predicted"/>
<dbReference type="InterPro" id="IPR050109">
    <property type="entry name" value="HTH-type_TetR-like_transc_reg"/>
</dbReference>
<name>A0A7Y0DYW6_9PROT</name>
<accession>A0A7Y0DYW6</accession>
<reference evidence="7 8" key="1">
    <citation type="submission" date="2020-04" db="EMBL/GenBank/DDBJ databases">
        <title>Rhodospirillaceae bacterium KN72 isolated from deep sea.</title>
        <authorList>
            <person name="Zhang D.-C."/>
        </authorList>
    </citation>
    <scope>NUCLEOTIDE SEQUENCE [LARGE SCALE GENOMIC DNA]</scope>
    <source>
        <strain evidence="7 8">KN72</strain>
    </source>
</reference>
<dbReference type="AlphaFoldDB" id="A0A7Y0DYW6"/>
<evidence type="ECO:0000256" key="5">
    <source>
        <dbReference type="PROSITE-ProRule" id="PRU00335"/>
    </source>
</evidence>
<comment type="caution">
    <text evidence="7">The sequence shown here is derived from an EMBL/GenBank/DDBJ whole genome shotgun (WGS) entry which is preliminary data.</text>
</comment>
<feature type="domain" description="HTH tetR-type" evidence="6">
    <location>
        <begin position="16"/>
        <end position="76"/>
    </location>
</feature>
<dbReference type="InterPro" id="IPR001647">
    <property type="entry name" value="HTH_TetR"/>
</dbReference>
<dbReference type="Pfam" id="PF00440">
    <property type="entry name" value="TetR_N"/>
    <property type="match status" value="1"/>
</dbReference>
<dbReference type="GO" id="GO:0000976">
    <property type="term" value="F:transcription cis-regulatory region binding"/>
    <property type="evidence" value="ECO:0007669"/>
    <property type="project" value="TreeGrafter"/>
</dbReference>
<dbReference type="GO" id="GO:0003700">
    <property type="term" value="F:DNA-binding transcription factor activity"/>
    <property type="evidence" value="ECO:0007669"/>
    <property type="project" value="TreeGrafter"/>
</dbReference>
<keyword evidence="4" id="KW-0804">Transcription</keyword>
<dbReference type="SUPFAM" id="SSF46689">
    <property type="entry name" value="Homeodomain-like"/>
    <property type="match status" value="1"/>
</dbReference>
<sequence length="201" mass="22110">MARTTNQPRFTRLTSEERRAELVDAGLTCMARGGIQEFTVDKICAEAGVSRGLITHHFGSMNGLLAAVYARMYETTTPQIASLDGYETRLAALIDAFFAPDVFNRKVMNIWLTLWGEISNNPTLRDEHRREYSRYVDDVAGLVAEAADARGRTVDARGLARALICLVDGLGLQYCIDPDSMPPEDAKAACRSLLEPSIGPL</sequence>
<dbReference type="SUPFAM" id="SSF48498">
    <property type="entry name" value="Tetracyclin repressor-like, C-terminal domain"/>
    <property type="match status" value="1"/>
</dbReference>
<keyword evidence="8" id="KW-1185">Reference proteome</keyword>
<evidence type="ECO:0000256" key="2">
    <source>
        <dbReference type="ARBA" id="ARBA00023015"/>
    </source>
</evidence>
<evidence type="ECO:0000256" key="1">
    <source>
        <dbReference type="ARBA" id="ARBA00022491"/>
    </source>
</evidence>
<dbReference type="InterPro" id="IPR036271">
    <property type="entry name" value="Tet_transcr_reg_TetR-rel_C_sf"/>
</dbReference>
<dbReference type="EMBL" id="JABBNT010000001">
    <property type="protein sequence ID" value="NMM43351.1"/>
    <property type="molecule type" value="Genomic_DNA"/>
</dbReference>
<evidence type="ECO:0000313" key="8">
    <source>
        <dbReference type="Proteomes" id="UP000539372"/>
    </source>
</evidence>
<dbReference type="Proteomes" id="UP000539372">
    <property type="component" value="Unassembled WGS sequence"/>
</dbReference>
<dbReference type="Gene3D" id="1.10.357.10">
    <property type="entry name" value="Tetracycline Repressor, domain 2"/>
    <property type="match status" value="1"/>
</dbReference>
<dbReference type="InterPro" id="IPR023772">
    <property type="entry name" value="DNA-bd_HTH_TetR-type_CS"/>
</dbReference>
<protein>
    <submittedName>
        <fullName evidence="7">TetR family transcriptional regulator</fullName>
    </submittedName>
</protein>
<organism evidence="7 8">
    <name type="scientific">Pacificispira spongiicola</name>
    <dbReference type="NCBI Taxonomy" id="2729598"/>
    <lineage>
        <taxon>Bacteria</taxon>
        <taxon>Pseudomonadati</taxon>
        <taxon>Pseudomonadota</taxon>
        <taxon>Alphaproteobacteria</taxon>
        <taxon>Rhodospirillales</taxon>
        <taxon>Rhodospirillaceae</taxon>
        <taxon>Pacificispira</taxon>
    </lineage>
</organism>
<dbReference type="PROSITE" id="PS50977">
    <property type="entry name" value="HTH_TETR_2"/>
    <property type="match status" value="1"/>
</dbReference>
<feature type="DNA-binding region" description="H-T-H motif" evidence="5">
    <location>
        <begin position="39"/>
        <end position="58"/>
    </location>
</feature>
<dbReference type="InterPro" id="IPR009057">
    <property type="entry name" value="Homeodomain-like_sf"/>
</dbReference>
<dbReference type="Pfam" id="PF13977">
    <property type="entry name" value="TetR_C_6"/>
    <property type="match status" value="1"/>
</dbReference>
<keyword evidence="2" id="KW-0805">Transcription regulation</keyword>
<evidence type="ECO:0000256" key="4">
    <source>
        <dbReference type="ARBA" id="ARBA00023163"/>
    </source>
</evidence>
<dbReference type="PROSITE" id="PS01081">
    <property type="entry name" value="HTH_TETR_1"/>
    <property type="match status" value="1"/>
</dbReference>
<evidence type="ECO:0000259" key="6">
    <source>
        <dbReference type="PROSITE" id="PS50977"/>
    </source>
</evidence>
<keyword evidence="1" id="KW-0678">Repressor</keyword>
<evidence type="ECO:0000313" key="7">
    <source>
        <dbReference type="EMBL" id="NMM43351.1"/>
    </source>
</evidence>
<keyword evidence="3 5" id="KW-0238">DNA-binding</keyword>
<dbReference type="PANTHER" id="PTHR30055:SF228">
    <property type="entry name" value="TRANSCRIPTIONAL REGULATOR-RELATED"/>
    <property type="match status" value="1"/>
</dbReference>
<dbReference type="PANTHER" id="PTHR30055">
    <property type="entry name" value="HTH-TYPE TRANSCRIPTIONAL REGULATOR RUTR"/>
    <property type="match status" value="1"/>
</dbReference>